<keyword evidence="3" id="KW-1185">Reference proteome</keyword>
<dbReference type="AlphaFoldDB" id="V6LL06"/>
<dbReference type="Proteomes" id="UP000018208">
    <property type="component" value="Unassembled WGS sequence"/>
</dbReference>
<reference evidence="2" key="2">
    <citation type="submission" date="2020-12" db="EMBL/GenBank/DDBJ databases">
        <title>New Spironucleus salmonicida genome in near-complete chromosomes.</title>
        <authorList>
            <person name="Xu F."/>
            <person name="Kurt Z."/>
            <person name="Jimenez-Gonzalez A."/>
            <person name="Astvaldsson A."/>
            <person name="Andersson J.O."/>
            <person name="Svard S.G."/>
        </authorList>
    </citation>
    <scope>NUCLEOTIDE SEQUENCE</scope>
    <source>
        <strain evidence="2">ATCC 50377</strain>
    </source>
</reference>
<evidence type="ECO:0000313" key="1">
    <source>
        <dbReference type="EMBL" id="EST41364.1"/>
    </source>
</evidence>
<gene>
    <name evidence="1" type="ORF">SS50377_19079</name>
    <name evidence="2" type="ORF">SS50377_26510</name>
</gene>
<accession>V6LL06</accession>
<name>V6LL06_9EUKA</name>
<proteinExistence type="predicted"/>
<dbReference type="EMBL" id="KI546170">
    <property type="protein sequence ID" value="EST41364.1"/>
    <property type="molecule type" value="Genomic_DNA"/>
</dbReference>
<evidence type="ECO:0000313" key="2">
    <source>
        <dbReference type="EMBL" id="KAH0572300.1"/>
    </source>
</evidence>
<organism evidence="1">
    <name type="scientific">Spironucleus salmonicida</name>
    <dbReference type="NCBI Taxonomy" id="348837"/>
    <lineage>
        <taxon>Eukaryota</taxon>
        <taxon>Metamonada</taxon>
        <taxon>Diplomonadida</taxon>
        <taxon>Hexamitidae</taxon>
        <taxon>Hexamitinae</taxon>
        <taxon>Spironucleus</taxon>
    </lineage>
</organism>
<reference evidence="1 2" key="1">
    <citation type="journal article" date="2014" name="PLoS Genet.">
        <title>The Genome of Spironucleus salmonicida Highlights a Fish Pathogen Adapted to Fluctuating Environments.</title>
        <authorList>
            <person name="Xu F."/>
            <person name="Jerlstrom-Hultqvist J."/>
            <person name="Einarsson E."/>
            <person name="Astvaldsson A."/>
            <person name="Svard S.G."/>
            <person name="Andersson J.O."/>
        </authorList>
    </citation>
    <scope>NUCLEOTIDE SEQUENCE</scope>
    <source>
        <strain evidence="2">ATCC 50377</strain>
    </source>
</reference>
<sequence>MAIFTASVPTHNFSQVFTSLMKRFPTHIVSFNLGQQVSTIKLNSRMALEDLLFEANRNISQYYLLSNIPEDITYQDVEKTLMKSGFNFRQVSSILSNGSYIISISPEQAMKINKIPSFYFQHNIQVPIILVSNAHYTQPKQIDSKISDYNIQITKHSTQRSFRKKYEPNLKLYQPDLTVPSTIVEHINRSSRLTKKWRDFKTLEVIY</sequence>
<protein>
    <submittedName>
        <fullName evidence="1">Uncharacterized protein</fullName>
    </submittedName>
</protein>
<dbReference type="VEuPathDB" id="GiardiaDB:SS50377_26510"/>
<dbReference type="EMBL" id="AUWU02000006">
    <property type="protein sequence ID" value="KAH0572300.1"/>
    <property type="molecule type" value="Genomic_DNA"/>
</dbReference>
<evidence type="ECO:0000313" key="3">
    <source>
        <dbReference type="Proteomes" id="UP000018208"/>
    </source>
</evidence>